<proteinExistence type="predicted"/>
<dbReference type="EMBL" id="QUAC01000177">
    <property type="protein sequence ID" value="REK88261.1"/>
    <property type="molecule type" value="Genomic_DNA"/>
</dbReference>
<name>A0A371Q0U8_STRIH</name>
<dbReference type="GO" id="GO:0003677">
    <property type="term" value="F:DNA binding"/>
    <property type="evidence" value="ECO:0007669"/>
    <property type="project" value="UniProtKB-KW"/>
</dbReference>
<dbReference type="InterPro" id="IPR041657">
    <property type="entry name" value="HTH_17"/>
</dbReference>
<organism evidence="3 4">
    <name type="scientific">Streptomyces inhibens</name>
    <dbReference type="NCBI Taxonomy" id="2293571"/>
    <lineage>
        <taxon>Bacteria</taxon>
        <taxon>Bacillati</taxon>
        <taxon>Actinomycetota</taxon>
        <taxon>Actinomycetes</taxon>
        <taxon>Kitasatosporales</taxon>
        <taxon>Streptomycetaceae</taxon>
        <taxon>Streptomyces</taxon>
    </lineage>
</organism>
<reference evidence="3 4" key="1">
    <citation type="submission" date="2018-08" db="EMBL/GenBank/DDBJ databases">
        <title>Streptomyces NEAU-D10 sp. nov., a novel Actinomycete isolated from soil.</title>
        <authorList>
            <person name="Jin L."/>
        </authorList>
    </citation>
    <scope>NUCLEOTIDE SEQUENCE [LARGE SCALE GENOMIC DNA]</scope>
    <source>
        <strain evidence="3 4">NEAU-D10</strain>
    </source>
</reference>
<keyword evidence="3" id="KW-0238">DNA-binding</keyword>
<evidence type="ECO:0000313" key="4">
    <source>
        <dbReference type="Proteomes" id="UP000262477"/>
    </source>
</evidence>
<accession>A0A371Q0U8</accession>
<protein>
    <submittedName>
        <fullName evidence="3">DNA-binding protein</fullName>
    </submittedName>
</protein>
<evidence type="ECO:0000313" key="3">
    <source>
        <dbReference type="EMBL" id="REK88261.1"/>
    </source>
</evidence>
<comment type="caution">
    <text evidence="3">The sequence shown here is derived from an EMBL/GenBank/DDBJ whole genome shotgun (WGS) entry which is preliminary data.</text>
</comment>
<sequence length="80" mass="8618">MTAREAAELAGISSVTVYSWVRRGHLKVGPRSPRSEALPASGRRDDRVGHPGQGQAPVGPCGLKIRRSWTGHRPAHSARL</sequence>
<dbReference type="Proteomes" id="UP000262477">
    <property type="component" value="Unassembled WGS sequence"/>
</dbReference>
<evidence type="ECO:0000259" key="2">
    <source>
        <dbReference type="Pfam" id="PF12728"/>
    </source>
</evidence>
<evidence type="ECO:0000256" key="1">
    <source>
        <dbReference type="SAM" id="MobiDB-lite"/>
    </source>
</evidence>
<dbReference type="AlphaFoldDB" id="A0A371Q0U8"/>
<feature type="compositionally biased region" description="Basic residues" evidence="1">
    <location>
        <begin position="64"/>
        <end position="80"/>
    </location>
</feature>
<gene>
    <name evidence="3" type="ORF">DY245_22390</name>
</gene>
<dbReference type="Pfam" id="PF12728">
    <property type="entry name" value="HTH_17"/>
    <property type="match status" value="1"/>
</dbReference>
<feature type="domain" description="Helix-turn-helix" evidence="2">
    <location>
        <begin position="1"/>
        <end position="29"/>
    </location>
</feature>
<dbReference type="RefSeq" id="WP_425329428.1">
    <property type="nucleotide sequence ID" value="NZ_QUAC01000177.1"/>
</dbReference>
<feature type="region of interest" description="Disordered" evidence="1">
    <location>
        <begin position="25"/>
        <end position="80"/>
    </location>
</feature>
<keyword evidence="4" id="KW-1185">Reference proteome</keyword>